<evidence type="ECO:0000256" key="8">
    <source>
        <dbReference type="PIRSR" id="PIRSR601233-1"/>
    </source>
</evidence>
<keyword evidence="2" id="KW-0436">Ligase</keyword>
<feature type="binding site" evidence="10">
    <location>
        <position position="234"/>
    </location>
    <ligand>
        <name>Mn(2+)</name>
        <dbReference type="ChEBI" id="CHEBI:29035"/>
        <label>1</label>
    </ligand>
</feature>
<comment type="cofactor">
    <cofactor evidence="10">
        <name>Mn(2+)</name>
        <dbReference type="ChEBI" id="CHEBI:29035"/>
    </cofactor>
    <text evidence="10">Binds 2 manganese ions per subunit.</text>
</comment>
<evidence type="ECO:0000256" key="3">
    <source>
        <dbReference type="ARBA" id="ARBA00022723"/>
    </source>
</evidence>
<dbReference type="GO" id="GO:0046872">
    <property type="term" value="F:metal ion binding"/>
    <property type="evidence" value="ECO:0007669"/>
    <property type="project" value="UniProtKB-KW"/>
</dbReference>
<keyword evidence="5 9" id="KW-0342">GTP-binding</keyword>
<accession>A0A6G1GPS5</accession>
<dbReference type="GO" id="GO:0005525">
    <property type="term" value="F:GTP binding"/>
    <property type="evidence" value="ECO:0007669"/>
    <property type="project" value="UniProtKB-KW"/>
</dbReference>
<evidence type="ECO:0000256" key="1">
    <source>
        <dbReference type="ARBA" id="ARBA00012726"/>
    </source>
</evidence>
<evidence type="ECO:0000256" key="4">
    <source>
        <dbReference type="ARBA" id="ARBA00022741"/>
    </source>
</evidence>
<dbReference type="GO" id="GO:0006396">
    <property type="term" value="P:RNA processing"/>
    <property type="evidence" value="ECO:0007669"/>
    <property type="project" value="InterPro"/>
</dbReference>
<name>A0A6G1GPS5_9PEZI</name>
<feature type="region of interest" description="Disordered" evidence="11">
    <location>
        <begin position="491"/>
        <end position="520"/>
    </location>
</feature>
<dbReference type="Proteomes" id="UP000800041">
    <property type="component" value="Unassembled WGS sequence"/>
</dbReference>
<keyword evidence="6 10" id="KW-0464">Manganese</keyword>
<protein>
    <recommendedName>
        <fullName evidence="1">3'-phosphate/5'-hydroxy nucleic acid ligase</fullName>
        <ecNumber evidence="1">6.5.1.8</ecNumber>
    </recommendedName>
</protein>
<feature type="binding site" evidence="10">
    <location>
        <position position="366"/>
    </location>
    <ligand>
        <name>Mn(2+)</name>
        <dbReference type="ChEBI" id="CHEBI:29035"/>
        <label>2</label>
    </ligand>
</feature>
<keyword evidence="3 10" id="KW-0479">Metal-binding</keyword>
<dbReference type="Gene3D" id="3.90.1860.10">
    <property type="entry name" value="tRNA-splicing ligase RtcB"/>
    <property type="match status" value="2"/>
</dbReference>
<dbReference type="PANTHER" id="PTHR11118">
    <property type="entry name" value="RNA-SPLICING LIGASE RTCB HOMOLOG"/>
    <property type="match status" value="1"/>
</dbReference>
<feature type="binding site" evidence="10">
    <location>
        <position position="265"/>
    </location>
    <ligand>
        <name>Mn(2+)</name>
        <dbReference type="ChEBI" id="CHEBI:29035"/>
        <label>2</label>
    </ligand>
</feature>
<organism evidence="12 13">
    <name type="scientific">Aulographum hederae CBS 113979</name>
    <dbReference type="NCBI Taxonomy" id="1176131"/>
    <lineage>
        <taxon>Eukaryota</taxon>
        <taxon>Fungi</taxon>
        <taxon>Dikarya</taxon>
        <taxon>Ascomycota</taxon>
        <taxon>Pezizomycotina</taxon>
        <taxon>Dothideomycetes</taxon>
        <taxon>Pleosporomycetidae</taxon>
        <taxon>Aulographales</taxon>
        <taxon>Aulographaceae</taxon>
    </lineage>
</organism>
<evidence type="ECO:0000256" key="11">
    <source>
        <dbReference type="SAM" id="MobiDB-lite"/>
    </source>
</evidence>
<feature type="binding site" evidence="9">
    <location>
        <begin position="474"/>
        <end position="477"/>
    </location>
    <ligand>
        <name>GMP</name>
        <dbReference type="ChEBI" id="CHEBI:58115"/>
    </ligand>
</feature>
<evidence type="ECO:0000256" key="2">
    <source>
        <dbReference type="ARBA" id="ARBA00022598"/>
    </source>
</evidence>
<evidence type="ECO:0000256" key="7">
    <source>
        <dbReference type="ARBA" id="ARBA00047746"/>
    </source>
</evidence>
<feature type="binding site" evidence="10">
    <location>
        <position position="161"/>
    </location>
    <ligand>
        <name>Mn(2+)</name>
        <dbReference type="ChEBI" id="CHEBI:29035"/>
        <label>1</label>
    </ligand>
</feature>
<dbReference type="SUPFAM" id="SSF103365">
    <property type="entry name" value="Hypothetical protein PH1602"/>
    <property type="match status" value="2"/>
</dbReference>
<evidence type="ECO:0000313" key="13">
    <source>
        <dbReference type="Proteomes" id="UP000800041"/>
    </source>
</evidence>
<evidence type="ECO:0000256" key="9">
    <source>
        <dbReference type="PIRSR" id="PIRSR601233-2"/>
    </source>
</evidence>
<dbReference type="AlphaFoldDB" id="A0A6G1GPS5"/>
<proteinExistence type="predicted"/>
<dbReference type="InterPro" id="IPR036025">
    <property type="entry name" value="RtcB-like_sf"/>
</dbReference>
<evidence type="ECO:0000256" key="6">
    <source>
        <dbReference type="ARBA" id="ARBA00023211"/>
    </source>
</evidence>
<feature type="binding site" evidence="9">
    <location>
        <begin position="233"/>
        <end position="237"/>
    </location>
    <ligand>
        <name>GMP</name>
        <dbReference type="ChEBI" id="CHEBI:58115"/>
    </ligand>
</feature>
<sequence length="576" mass="62981">MPSTNICVALNTAQNKKAPLLLPDNAPLDPSAKESCYERVIKVAQSKLRLKKGNYRVFLGRSGNAVKKEAILLVSLGEEYIGNRKHGNGHAEANASCSIQTLFNTAPVDNTAITQLETTARTLSGLIHAVGQPDLHPGTKFPIGAVFVSRGWIHPPLIGGDIGCGMSWYRTKLPRSSVDGDKGKKVAEKLRGLEGVWRSAEDRVNWLGAPADGKCYSAGEEWDKSLGTIGAGNHFAEIQVVEDSTREELEPTIGMKRDQVVLLVHSGSRGYGQNIVRRYASDTDPSLQEDDPKAKEYLREHDNACERAKANRDLIALRFLAILEPGEEAWEPGVNATDTDKPSLSGDALVLARAQLNERKVVDIWHNNIERIKWPPAPPYESTTVASLSSTLSSVSLKNQEEAETDKLQPQAPQEQYHVYIHCKGAAPTYDPQTATPLSLLPLPGSRATPTLIIRPSFSDSTAWGAKNALSLAHGAGRSMSRAKALQSLGSKYPDPTALLEPTAASRQERKKGEGGEDVNGGTWVICDEKSLVWEEAREAYKDVYDVFRDLKEEGVAECVGWCRARVSYKVRDEGR</sequence>
<reference evidence="12" key="1">
    <citation type="journal article" date="2020" name="Stud. Mycol.">
        <title>101 Dothideomycetes genomes: a test case for predicting lifestyles and emergence of pathogens.</title>
        <authorList>
            <person name="Haridas S."/>
            <person name="Albert R."/>
            <person name="Binder M."/>
            <person name="Bloem J."/>
            <person name="Labutti K."/>
            <person name="Salamov A."/>
            <person name="Andreopoulos B."/>
            <person name="Baker S."/>
            <person name="Barry K."/>
            <person name="Bills G."/>
            <person name="Bluhm B."/>
            <person name="Cannon C."/>
            <person name="Castanera R."/>
            <person name="Culley D."/>
            <person name="Daum C."/>
            <person name="Ezra D."/>
            <person name="Gonzalez J."/>
            <person name="Henrissat B."/>
            <person name="Kuo A."/>
            <person name="Liang C."/>
            <person name="Lipzen A."/>
            <person name="Lutzoni F."/>
            <person name="Magnuson J."/>
            <person name="Mondo S."/>
            <person name="Nolan M."/>
            <person name="Ohm R."/>
            <person name="Pangilinan J."/>
            <person name="Park H.-J."/>
            <person name="Ramirez L."/>
            <person name="Alfaro M."/>
            <person name="Sun H."/>
            <person name="Tritt A."/>
            <person name="Yoshinaga Y."/>
            <person name="Zwiers L.-H."/>
            <person name="Turgeon B."/>
            <person name="Goodwin S."/>
            <person name="Spatafora J."/>
            <person name="Crous P."/>
            <person name="Grigoriev I."/>
        </authorList>
    </citation>
    <scope>NUCLEOTIDE SEQUENCE</scope>
    <source>
        <strain evidence="12">CBS 113979</strain>
    </source>
</reference>
<feature type="binding site" evidence="9">
    <location>
        <begin position="366"/>
        <end position="367"/>
    </location>
    <ligand>
        <name>GMP</name>
        <dbReference type="ChEBI" id="CHEBI:58115"/>
    </ligand>
</feature>
<dbReference type="PANTHER" id="PTHR11118:SF1">
    <property type="entry name" value="RNA-SPLICING LIGASE RTCB HOMOLOG"/>
    <property type="match status" value="1"/>
</dbReference>
<dbReference type="InterPro" id="IPR001233">
    <property type="entry name" value="RtcB"/>
</dbReference>
<evidence type="ECO:0000256" key="5">
    <source>
        <dbReference type="ARBA" id="ARBA00023134"/>
    </source>
</evidence>
<feature type="active site" description="GMP-histidine intermediate" evidence="8">
    <location>
        <position position="474"/>
    </location>
</feature>
<dbReference type="OrthoDB" id="10249697at2759"/>
<dbReference type="GO" id="GO:0003972">
    <property type="term" value="F:RNA ligase (ATP) activity"/>
    <property type="evidence" value="ECO:0007669"/>
    <property type="project" value="TreeGrafter"/>
</dbReference>
<dbReference type="Pfam" id="PF01139">
    <property type="entry name" value="RtcB"/>
    <property type="match status" value="3"/>
</dbReference>
<dbReference type="GO" id="GO:0170057">
    <property type="term" value="F:RNA ligase (GTP) activity"/>
    <property type="evidence" value="ECO:0007669"/>
    <property type="project" value="UniProtKB-EC"/>
</dbReference>
<evidence type="ECO:0000256" key="10">
    <source>
        <dbReference type="PIRSR" id="PIRSR601233-3"/>
    </source>
</evidence>
<gene>
    <name evidence="12" type="ORF">K402DRAFT_414694</name>
</gene>
<dbReference type="EMBL" id="ML977179">
    <property type="protein sequence ID" value="KAF1982931.1"/>
    <property type="molecule type" value="Genomic_DNA"/>
</dbReference>
<comment type="catalytic activity">
    <reaction evidence="7">
        <text>a 3'-end 3'-phospho-ribonucleotide-RNA + a 5'-end dephospho-ribonucleoside-RNA + GTP = a ribonucleotidyl-ribonucleotide-RNA + GMP + diphosphate</text>
        <dbReference type="Rhea" id="RHEA:68076"/>
        <dbReference type="Rhea" id="RHEA-COMP:10463"/>
        <dbReference type="Rhea" id="RHEA-COMP:13936"/>
        <dbReference type="Rhea" id="RHEA-COMP:17355"/>
        <dbReference type="ChEBI" id="CHEBI:33019"/>
        <dbReference type="ChEBI" id="CHEBI:37565"/>
        <dbReference type="ChEBI" id="CHEBI:58115"/>
        <dbReference type="ChEBI" id="CHEBI:83062"/>
        <dbReference type="ChEBI" id="CHEBI:138284"/>
        <dbReference type="ChEBI" id="CHEBI:173118"/>
        <dbReference type="EC" id="6.5.1.8"/>
    </reaction>
</comment>
<evidence type="ECO:0000313" key="12">
    <source>
        <dbReference type="EMBL" id="KAF1982931.1"/>
    </source>
</evidence>
<keyword evidence="4 9" id="KW-0547">Nucleotide-binding</keyword>
<dbReference type="EC" id="6.5.1.8" evidence="1"/>
<keyword evidence="13" id="KW-1185">Reference proteome</keyword>